<evidence type="ECO:0000256" key="1">
    <source>
        <dbReference type="SAM" id="MobiDB-lite"/>
    </source>
</evidence>
<feature type="non-terminal residue" evidence="2">
    <location>
        <position position="167"/>
    </location>
</feature>
<organism evidence="2">
    <name type="scientific">Alectorobius mimon</name>
    <dbReference type="NCBI Taxonomy" id="360319"/>
    <lineage>
        <taxon>Eukaryota</taxon>
        <taxon>Metazoa</taxon>
        <taxon>Ecdysozoa</taxon>
        <taxon>Arthropoda</taxon>
        <taxon>Chelicerata</taxon>
        <taxon>Arachnida</taxon>
        <taxon>Acari</taxon>
        <taxon>Parasitiformes</taxon>
        <taxon>Ixodida</taxon>
        <taxon>Ixodoidea</taxon>
        <taxon>Argasidae</taxon>
        <taxon>Ornithodorinae</taxon>
        <taxon>Alectorobius</taxon>
    </lineage>
</organism>
<dbReference type="EMBL" id="GEIB01001641">
    <property type="protein sequence ID" value="JAR86678.1"/>
    <property type="molecule type" value="Transcribed_RNA"/>
</dbReference>
<name>A0A147B7D8_9ACAR</name>
<feature type="region of interest" description="Disordered" evidence="1">
    <location>
        <begin position="130"/>
        <end position="167"/>
    </location>
</feature>
<proteinExistence type="predicted"/>
<reference evidence="2" key="1">
    <citation type="submission" date="2016-03" db="EMBL/GenBank/DDBJ databases">
        <title>Gut transcriptome analysis on engorged females of Ornithodoros mimon (Acari: Argasidae) and phylogenetic inferences of soft ticks.</title>
        <authorList>
            <person name="Landulfo G.A."/>
            <person name="Giovanni D."/>
            <person name="Carvalho E."/>
            <person name="Junqueira-de-Azevedo I."/>
            <person name="Patane J."/>
            <person name="Mendoca R."/>
            <person name="Barros-Battesti D."/>
        </authorList>
    </citation>
    <scope>NUCLEOTIDE SEQUENCE</scope>
    <source>
        <strain evidence="2">Females</strain>
        <tissue evidence="2">Gut</tissue>
    </source>
</reference>
<accession>A0A147B7D8</accession>
<feature type="non-terminal residue" evidence="2">
    <location>
        <position position="1"/>
    </location>
</feature>
<dbReference type="AlphaFoldDB" id="A0A147B7D8"/>
<protein>
    <submittedName>
        <fullName evidence="2">Uncharacterized protein</fullName>
    </submittedName>
</protein>
<evidence type="ECO:0000313" key="2">
    <source>
        <dbReference type="EMBL" id="JAR86678.1"/>
    </source>
</evidence>
<sequence length="167" mass="17973">LNAGRPTIRRSLSEVKKQWDNLCSRHKTIFSEFRRQSQQAGTGVTLAQLPAITRAVINILRDDPTPVSIAESSIDTASAAVNGHVTNLPGPPASDDQDDDDSVLQAAVPVIGLYEGDRFVPADCMGENVDTLADNEDGLRDPNGQHGTADTLQENSTDSDVLRLNTH</sequence>
<feature type="compositionally biased region" description="Polar residues" evidence="1">
    <location>
        <begin position="145"/>
        <end position="167"/>
    </location>
</feature>